<keyword evidence="3" id="KW-1185">Reference proteome</keyword>
<keyword evidence="1" id="KW-0472">Membrane</keyword>
<reference evidence="2 3" key="1">
    <citation type="submission" date="2024-10" db="EMBL/GenBank/DDBJ databases">
        <authorList>
            <person name="Ratan Roy A."/>
            <person name="Morales Sandoval P.H."/>
            <person name="De Los Santos Villalobos S."/>
            <person name="Chakraborty S."/>
            <person name="Mukherjee J."/>
        </authorList>
    </citation>
    <scope>NUCLEOTIDE SEQUENCE [LARGE SCALE GENOMIC DNA]</scope>
    <source>
        <strain evidence="2 3">S1</strain>
    </source>
</reference>
<proteinExistence type="predicted"/>
<evidence type="ECO:0000256" key="1">
    <source>
        <dbReference type="SAM" id="Phobius"/>
    </source>
</evidence>
<keyword evidence="1" id="KW-1133">Transmembrane helix</keyword>
<dbReference type="RefSeq" id="WP_377963981.1">
    <property type="nucleotide sequence ID" value="NZ_JBHZOL010000061.1"/>
</dbReference>
<gene>
    <name evidence="2" type="ORF">ACFVKH_08585</name>
</gene>
<evidence type="ECO:0000313" key="3">
    <source>
        <dbReference type="Proteomes" id="UP001600165"/>
    </source>
</evidence>
<comment type="caution">
    <text evidence="2">The sequence shown here is derived from an EMBL/GenBank/DDBJ whole genome shotgun (WGS) entry which is preliminary data.</text>
</comment>
<keyword evidence="1" id="KW-0812">Transmembrane</keyword>
<organism evidence="2 3">
    <name type="scientific">Almyronema epifaneia S1</name>
    <dbReference type="NCBI Taxonomy" id="2991925"/>
    <lineage>
        <taxon>Bacteria</taxon>
        <taxon>Bacillati</taxon>
        <taxon>Cyanobacteriota</taxon>
        <taxon>Cyanophyceae</taxon>
        <taxon>Nodosilineales</taxon>
        <taxon>Nodosilineaceae</taxon>
        <taxon>Almyronema</taxon>
        <taxon>Almyronema epifaneia</taxon>
    </lineage>
</organism>
<sequence>MVSSFLNEHSFSLLVSAGSIFICTCACWIMAYRLSQAYSQR</sequence>
<dbReference type="Proteomes" id="UP001600165">
    <property type="component" value="Unassembled WGS sequence"/>
</dbReference>
<protein>
    <submittedName>
        <fullName evidence="2">Uncharacterized protein</fullName>
    </submittedName>
</protein>
<evidence type="ECO:0000313" key="2">
    <source>
        <dbReference type="EMBL" id="MFE4106330.1"/>
    </source>
</evidence>
<dbReference type="EMBL" id="JBHZOL010000061">
    <property type="protein sequence ID" value="MFE4106330.1"/>
    <property type="molecule type" value="Genomic_DNA"/>
</dbReference>
<name>A0ABW6IFC1_9CYAN</name>
<accession>A0ABW6IFC1</accession>
<feature type="transmembrane region" description="Helical" evidence="1">
    <location>
        <begin position="12"/>
        <end position="32"/>
    </location>
</feature>